<dbReference type="FunFam" id="3.30.1330.90:FF:000003">
    <property type="entry name" value="D-3-phosphoglycerate dehydrogenase"/>
    <property type="match status" value="1"/>
</dbReference>
<evidence type="ECO:0000313" key="14">
    <source>
        <dbReference type="Proteomes" id="UP000217785"/>
    </source>
</evidence>
<dbReference type="OrthoDB" id="9805416at2"/>
<gene>
    <name evidence="13" type="ORF">EFBL_3613</name>
</gene>
<dbReference type="Gene3D" id="3.30.1330.90">
    <property type="entry name" value="D-3-phosphoglycerate dehydrogenase, domain 3"/>
    <property type="match status" value="1"/>
</dbReference>
<dbReference type="SUPFAM" id="SSF143548">
    <property type="entry name" value="Serine metabolism enzymes domain"/>
    <property type="match status" value="1"/>
</dbReference>
<dbReference type="Pfam" id="PF01842">
    <property type="entry name" value="ACT"/>
    <property type="match status" value="1"/>
</dbReference>
<evidence type="ECO:0000256" key="7">
    <source>
        <dbReference type="ARBA" id="ARBA00023027"/>
    </source>
</evidence>
<dbReference type="InterPro" id="IPR045626">
    <property type="entry name" value="PGDH_ASB_dom"/>
</dbReference>
<dbReference type="Proteomes" id="UP000217785">
    <property type="component" value="Unassembled WGS sequence"/>
</dbReference>
<dbReference type="SUPFAM" id="SSF55021">
    <property type="entry name" value="ACT-like"/>
    <property type="match status" value="1"/>
</dbReference>
<dbReference type="CDD" id="cd12173">
    <property type="entry name" value="PGDH_4"/>
    <property type="match status" value="1"/>
</dbReference>
<evidence type="ECO:0000256" key="10">
    <source>
        <dbReference type="ARBA" id="ARBA00048731"/>
    </source>
</evidence>
<keyword evidence="7 11" id="KW-0520">NAD</keyword>
<dbReference type="EMBL" id="BDUF01000109">
    <property type="protein sequence ID" value="GAX91922.1"/>
    <property type="molecule type" value="Genomic_DNA"/>
</dbReference>
<dbReference type="SUPFAM" id="SSF51735">
    <property type="entry name" value="NAD(P)-binding Rossmann-fold domains"/>
    <property type="match status" value="1"/>
</dbReference>
<evidence type="ECO:0000313" key="13">
    <source>
        <dbReference type="EMBL" id="GAX91922.1"/>
    </source>
</evidence>
<comment type="catalytic activity">
    <reaction evidence="9">
        <text>(R)-2-hydroxyglutarate + NAD(+) = 2-oxoglutarate + NADH + H(+)</text>
        <dbReference type="Rhea" id="RHEA:49612"/>
        <dbReference type="ChEBI" id="CHEBI:15378"/>
        <dbReference type="ChEBI" id="CHEBI:15801"/>
        <dbReference type="ChEBI" id="CHEBI:16810"/>
        <dbReference type="ChEBI" id="CHEBI:57540"/>
        <dbReference type="ChEBI" id="CHEBI:57945"/>
        <dbReference type="EC" id="1.1.1.399"/>
    </reaction>
</comment>
<dbReference type="UniPathway" id="UPA00135">
    <property type="reaction ID" value="UER00196"/>
</dbReference>
<evidence type="ECO:0000256" key="6">
    <source>
        <dbReference type="ARBA" id="ARBA00023002"/>
    </source>
</evidence>
<evidence type="ECO:0000256" key="2">
    <source>
        <dbReference type="ARBA" id="ARBA00005216"/>
    </source>
</evidence>
<dbReference type="InterPro" id="IPR045865">
    <property type="entry name" value="ACT-like_dom_sf"/>
</dbReference>
<dbReference type="GO" id="GO:0051287">
    <property type="term" value="F:NAD binding"/>
    <property type="evidence" value="ECO:0007669"/>
    <property type="project" value="UniProtKB-UniRule"/>
</dbReference>
<proteinExistence type="inferred from homology"/>
<dbReference type="InterPro" id="IPR006139">
    <property type="entry name" value="D-isomer_2_OHA_DH_cat_dom"/>
</dbReference>
<evidence type="ECO:0000256" key="1">
    <source>
        <dbReference type="ARBA" id="ARBA00003800"/>
    </source>
</evidence>
<keyword evidence="14" id="KW-1185">Reference proteome</keyword>
<dbReference type="PROSITE" id="PS51671">
    <property type="entry name" value="ACT"/>
    <property type="match status" value="1"/>
</dbReference>
<comment type="similarity">
    <text evidence="3 11">Belongs to the D-isomer specific 2-hydroxyacid dehydrogenase family.</text>
</comment>
<accession>A0A292YER6</accession>
<dbReference type="EC" id="1.1.1.95" evidence="11"/>
<dbReference type="InterPro" id="IPR036291">
    <property type="entry name" value="NAD(P)-bd_dom_sf"/>
</dbReference>
<sequence length="528" mass="57130">MIRVLVSDPISEQGLGKLLEADDIQVDIKPGLPEEELCNIIGEFDALLVRSQTKVTAKMLEHATRLRVIGRAGVGVDNIDVPAATQHGIVVINAPDGNTISTAEHTFAMMMAMARKIPQAYASIQRGEWDRKTFVGVELNNKVLGIIGLGRIGAEVAKRAQAFGMTVLAYDPFLSPQRADSLNVKQCTVDEIVQQADFITVHTPLIKETKYLIAEREFGMMKDGVRILNCARGGIIKEEALIQALKSGKVAGAALDVFEEEPIAKDHPLKDFPNVVLTPHLGASTEEAQINVAIDVAEEIIKVLRDEPFKNAVNLPSLPADKLRQVEPYLVLGEKLGKLAAQLVDNPVTKIEISYSGDISQLEVAPVTRTILKGILSYHHGAEVNFVNAPLVAEQSGIQVVESKTGKHSVFTNLIGLEVTTPHQTRRVEGTINNGFGPRIVRLDGYAIDAAPEGRMIVTTHLDQPGMIGRIGTILGNGNINIATMQVGRKEVGGKAVMVLGIDNAASSEVVREIAEIPNILEVFHVEL</sequence>
<evidence type="ECO:0000256" key="9">
    <source>
        <dbReference type="ARBA" id="ARBA00048126"/>
    </source>
</evidence>
<dbReference type="CDD" id="cd04902">
    <property type="entry name" value="ACT_3PGDH-xct"/>
    <property type="match status" value="1"/>
</dbReference>
<dbReference type="PANTHER" id="PTHR42789:SF1">
    <property type="entry name" value="D-ISOMER SPECIFIC 2-HYDROXYACID DEHYDROGENASE FAMILY PROTEIN (AFU_ORTHOLOGUE AFUA_6G10090)"/>
    <property type="match status" value="1"/>
</dbReference>
<dbReference type="InterPro" id="IPR006140">
    <property type="entry name" value="D-isomer_DH_NAD-bd"/>
</dbReference>
<name>A0A292YER6_9BACL</name>
<keyword evidence="6 11" id="KW-0560">Oxidoreductase</keyword>
<dbReference type="Pfam" id="PF00389">
    <property type="entry name" value="2-Hacid_dh"/>
    <property type="match status" value="1"/>
</dbReference>
<evidence type="ECO:0000256" key="5">
    <source>
        <dbReference type="ARBA" id="ARBA00022605"/>
    </source>
</evidence>
<dbReference type="Pfam" id="PF02826">
    <property type="entry name" value="2-Hacid_dh_C"/>
    <property type="match status" value="1"/>
</dbReference>
<evidence type="ECO:0000256" key="8">
    <source>
        <dbReference type="ARBA" id="ARBA00023299"/>
    </source>
</evidence>
<evidence type="ECO:0000256" key="4">
    <source>
        <dbReference type="ARBA" id="ARBA00021582"/>
    </source>
</evidence>
<dbReference type="AlphaFoldDB" id="A0A292YER6"/>
<comment type="caution">
    <text evidence="13">The sequence shown here is derived from an EMBL/GenBank/DDBJ whole genome shotgun (WGS) entry which is preliminary data.</text>
</comment>
<dbReference type="InterPro" id="IPR006236">
    <property type="entry name" value="PGDH"/>
</dbReference>
<dbReference type="FunFam" id="3.40.50.720:FF:000021">
    <property type="entry name" value="D-3-phosphoglycerate dehydrogenase"/>
    <property type="match status" value="1"/>
</dbReference>
<comment type="catalytic activity">
    <reaction evidence="10 11">
        <text>(2R)-3-phosphoglycerate + NAD(+) = 3-phosphooxypyruvate + NADH + H(+)</text>
        <dbReference type="Rhea" id="RHEA:12641"/>
        <dbReference type="ChEBI" id="CHEBI:15378"/>
        <dbReference type="ChEBI" id="CHEBI:18110"/>
        <dbReference type="ChEBI" id="CHEBI:57540"/>
        <dbReference type="ChEBI" id="CHEBI:57945"/>
        <dbReference type="ChEBI" id="CHEBI:58272"/>
        <dbReference type="EC" id="1.1.1.95"/>
    </reaction>
</comment>
<dbReference type="FunFam" id="3.30.70.260:FF:000008">
    <property type="entry name" value="D-3-phosphoglycerate dehydrogenase, chloroplastic"/>
    <property type="match status" value="1"/>
</dbReference>
<organism evidence="13 14">
    <name type="scientific">Effusibacillus lacus</name>
    <dbReference type="NCBI Taxonomy" id="1348429"/>
    <lineage>
        <taxon>Bacteria</taxon>
        <taxon>Bacillati</taxon>
        <taxon>Bacillota</taxon>
        <taxon>Bacilli</taxon>
        <taxon>Bacillales</taxon>
        <taxon>Alicyclobacillaceae</taxon>
        <taxon>Effusibacillus</taxon>
    </lineage>
</organism>
<dbReference type="InterPro" id="IPR002912">
    <property type="entry name" value="ACT_dom"/>
</dbReference>
<evidence type="ECO:0000256" key="11">
    <source>
        <dbReference type="RuleBase" id="RU363003"/>
    </source>
</evidence>
<dbReference type="RefSeq" id="WP_096184154.1">
    <property type="nucleotide sequence ID" value="NZ_BDUF01000109.1"/>
</dbReference>
<dbReference type="Gene3D" id="3.40.50.720">
    <property type="entry name" value="NAD(P)-binding Rossmann-like Domain"/>
    <property type="match status" value="2"/>
</dbReference>
<dbReference type="Gene3D" id="3.30.70.260">
    <property type="match status" value="1"/>
</dbReference>
<feature type="domain" description="ACT" evidence="12">
    <location>
        <begin position="456"/>
        <end position="528"/>
    </location>
</feature>
<comment type="pathway">
    <text evidence="2 11">Amino-acid biosynthesis; L-serine biosynthesis; L-serine from 3-phospho-D-glycerate: step 1/3.</text>
</comment>
<dbReference type="NCBIfam" id="TIGR01327">
    <property type="entry name" value="PGDH"/>
    <property type="match status" value="1"/>
</dbReference>
<dbReference type="InterPro" id="IPR050857">
    <property type="entry name" value="D-2-hydroxyacid_DH"/>
</dbReference>
<evidence type="ECO:0000256" key="3">
    <source>
        <dbReference type="ARBA" id="ARBA00005854"/>
    </source>
</evidence>
<dbReference type="PANTHER" id="PTHR42789">
    <property type="entry name" value="D-ISOMER SPECIFIC 2-HYDROXYACID DEHYDROGENASE FAMILY PROTEIN (AFU_ORTHOLOGUE AFUA_6G10090)"/>
    <property type="match status" value="1"/>
</dbReference>
<comment type="function">
    <text evidence="1">Catalyzes the reversible oxidation of 3-phospho-D-glycerate to 3-phosphonooxypyruvate, the first step of the phosphorylated L-serine biosynthesis pathway. Also catalyzes the reversible oxidation of 2-hydroxyglutarate to 2-oxoglutarate.</text>
</comment>
<dbReference type="PROSITE" id="PS00065">
    <property type="entry name" value="D_2_HYDROXYACID_DH_1"/>
    <property type="match status" value="1"/>
</dbReference>
<dbReference type="GO" id="GO:0006564">
    <property type="term" value="P:L-serine biosynthetic process"/>
    <property type="evidence" value="ECO:0007669"/>
    <property type="project" value="UniProtKB-UniRule"/>
</dbReference>
<dbReference type="SUPFAM" id="SSF52283">
    <property type="entry name" value="Formate/glycerate dehydrogenase catalytic domain-like"/>
    <property type="match status" value="1"/>
</dbReference>
<keyword evidence="8 11" id="KW-0718">Serine biosynthesis</keyword>
<evidence type="ECO:0000259" key="12">
    <source>
        <dbReference type="PROSITE" id="PS51671"/>
    </source>
</evidence>
<dbReference type="InterPro" id="IPR029752">
    <property type="entry name" value="D-isomer_DH_CS1"/>
</dbReference>
<reference evidence="14" key="1">
    <citation type="submission" date="2017-07" db="EMBL/GenBank/DDBJ databases">
        <title>Draft genome sequence of Effusibacillus lacus strain skLN1.</title>
        <authorList>
            <person name="Watanabe M."/>
            <person name="Kojima H."/>
            <person name="Fukui M."/>
        </authorList>
    </citation>
    <scope>NUCLEOTIDE SEQUENCE [LARGE SCALE GENOMIC DNA]</scope>
    <source>
        <strain evidence="14">skLN1</strain>
    </source>
</reference>
<dbReference type="GO" id="GO:0004617">
    <property type="term" value="F:phosphoglycerate dehydrogenase activity"/>
    <property type="evidence" value="ECO:0007669"/>
    <property type="project" value="UniProtKB-UniRule"/>
</dbReference>
<dbReference type="Pfam" id="PF19304">
    <property type="entry name" value="PGDH_inter"/>
    <property type="match status" value="1"/>
</dbReference>
<keyword evidence="5 11" id="KW-0028">Amino-acid biosynthesis</keyword>
<dbReference type="InterPro" id="IPR029009">
    <property type="entry name" value="ASB_dom_sf"/>
</dbReference>
<protein>
    <recommendedName>
        <fullName evidence="4 11">D-3-phosphoglycerate dehydrogenase</fullName>
        <ecNumber evidence="11">1.1.1.95</ecNumber>
    </recommendedName>
</protein>